<dbReference type="InterPro" id="IPR014721">
    <property type="entry name" value="Ribsml_uS5_D2-typ_fold_subgr"/>
</dbReference>
<dbReference type="PANTHER" id="PTHR21569:SF1">
    <property type="entry name" value="SMALL RIBOSOMAL SUBUNIT PROTEIN US9M"/>
    <property type="match status" value="1"/>
</dbReference>
<dbReference type="SUPFAM" id="SSF54211">
    <property type="entry name" value="Ribosomal protein S5 domain 2-like"/>
    <property type="match status" value="1"/>
</dbReference>
<dbReference type="NCBIfam" id="NF001099">
    <property type="entry name" value="PRK00132.1"/>
    <property type="match status" value="1"/>
</dbReference>
<dbReference type="PANTHER" id="PTHR21569">
    <property type="entry name" value="RIBOSOMAL PROTEIN S9"/>
    <property type="match status" value="1"/>
</dbReference>
<evidence type="ECO:0000256" key="1">
    <source>
        <dbReference type="ARBA" id="ARBA00004229"/>
    </source>
</evidence>
<dbReference type="GO" id="GO:0003723">
    <property type="term" value="F:RNA binding"/>
    <property type="evidence" value="ECO:0007669"/>
    <property type="project" value="TreeGrafter"/>
</dbReference>
<dbReference type="HAMAP" id="MF_00532_B">
    <property type="entry name" value="Ribosomal_uS9_B"/>
    <property type="match status" value="1"/>
</dbReference>
<dbReference type="RefSeq" id="YP_009028695.1">
    <property type="nucleotide sequence ID" value="NC_024079.1"/>
</dbReference>
<dbReference type="Gene3D" id="3.30.230.10">
    <property type="match status" value="1"/>
</dbReference>
<protein>
    <recommendedName>
        <fullName evidence="5">Small ribosomal subunit protein uS9c</fullName>
    </recommendedName>
</protein>
<evidence type="ECO:0000256" key="2">
    <source>
        <dbReference type="ARBA" id="ARBA00005251"/>
    </source>
</evidence>
<dbReference type="EMBL" id="KC509519">
    <property type="protein sequence ID" value="AGH28245.1"/>
    <property type="molecule type" value="Genomic_DNA"/>
</dbReference>
<evidence type="ECO:0000256" key="6">
    <source>
        <dbReference type="RuleBase" id="RU003815"/>
    </source>
</evidence>
<name>A0A023H9R7_9STRA</name>
<dbReference type="GO" id="GO:0009507">
    <property type="term" value="C:chloroplast"/>
    <property type="evidence" value="ECO:0007669"/>
    <property type="project" value="UniProtKB-SubCell"/>
</dbReference>
<dbReference type="InterPro" id="IPR020574">
    <property type="entry name" value="Ribosomal_uS9_CS"/>
</dbReference>
<dbReference type="GeneID" id="19739559"/>
<dbReference type="InterPro" id="IPR000754">
    <property type="entry name" value="Ribosomal_uS9"/>
</dbReference>
<dbReference type="GO" id="GO:0006412">
    <property type="term" value="P:translation"/>
    <property type="evidence" value="ECO:0007669"/>
    <property type="project" value="UniProtKB-UniRule"/>
</dbReference>
<sequence>MNSTINLVFQKNNIGLGKRKHAVARVFLVPGDGNIIINKLPGEKYLQYNETYLGLIKAPLEKLNLNSQFNIVALVTGGGLTGQAEAIQLGVARLLCKMEVQNRAILKPFGFLTRDARIKERKKYGLRKARKAPQYSKR</sequence>
<evidence type="ECO:0000256" key="5">
    <source>
        <dbReference type="HAMAP-Rule" id="MF_00532"/>
    </source>
</evidence>
<keyword evidence="3 5" id="KW-0689">Ribosomal protein</keyword>
<proteinExistence type="inferred from homology"/>
<evidence type="ECO:0000313" key="7">
    <source>
        <dbReference type="EMBL" id="AGH28245.1"/>
    </source>
</evidence>
<dbReference type="InterPro" id="IPR020568">
    <property type="entry name" value="Ribosomal_Su5_D2-typ_SF"/>
</dbReference>
<comment type="similarity">
    <text evidence="2 5 6">Belongs to the universal ribosomal protein uS9 family.</text>
</comment>
<accession>A0A023H9R7</accession>
<comment type="subcellular location">
    <subcellularLocation>
        <location evidence="1 5">Plastid</location>
        <location evidence="1 5">Chloroplast</location>
    </subcellularLocation>
</comment>
<dbReference type="AlphaFoldDB" id="A0A023H9R7"/>
<keyword evidence="4 5" id="KW-0687">Ribonucleoprotein</keyword>
<reference evidence="7" key="1">
    <citation type="journal article" date="2014" name="Genome Biol. Evol.">
        <title>Serial gene losses and foreign DNA underlie size and sequence variation in the plastid genomes of diatoms.</title>
        <authorList>
            <person name="Ruck E.C."/>
            <person name="Nakov T."/>
            <person name="Jansen R.K."/>
            <person name="Theriot E.C."/>
            <person name="Alverson A.J."/>
        </authorList>
    </citation>
    <scope>NUCLEOTIDE SEQUENCE</scope>
    <source>
        <strain evidence="7">Utcc605</strain>
    </source>
</reference>
<keyword evidence="7" id="KW-0150">Chloroplast</keyword>
<evidence type="ECO:0000256" key="3">
    <source>
        <dbReference type="ARBA" id="ARBA00022980"/>
    </source>
</evidence>
<dbReference type="InterPro" id="IPR023035">
    <property type="entry name" value="Ribosomal_uS9_bac/plastid"/>
</dbReference>
<gene>
    <name evidence="5 7" type="primary">rps9</name>
</gene>
<dbReference type="PROSITE" id="PS00360">
    <property type="entry name" value="RIBOSOMAL_S9"/>
    <property type="match status" value="1"/>
</dbReference>
<dbReference type="Pfam" id="PF00380">
    <property type="entry name" value="Ribosomal_S9"/>
    <property type="match status" value="1"/>
</dbReference>
<organism evidence="7">
    <name type="scientific">Asterionella formosa</name>
    <dbReference type="NCBI Taxonomy" id="210441"/>
    <lineage>
        <taxon>Eukaryota</taxon>
        <taxon>Sar</taxon>
        <taxon>Stramenopiles</taxon>
        <taxon>Ochrophyta</taxon>
        <taxon>Bacillariophyta</taxon>
        <taxon>Fragilariophyceae</taxon>
        <taxon>Fragilariophycidae</taxon>
        <taxon>Fragilariales</taxon>
        <taxon>Fragilariaceae</taxon>
        <taxon>Asterionella</taxon>
    </lineage>
</organism>
<keyword evidence="7" id="KW-0934">Plastid</keyword>
<dbReference type="GO" id="GO:0015935">
    <property type="term" value="C:small ribosomal subunit"/>
    <property type="evidence" value="ECO:0007669"/>
    <property type="project" value="UniProtKB-ARBA"/>
</dbReference>
<evidence type="ECO:0000256" key="4">
    <source>
        <dbReference type="ARBA" id="ARBA00023274"/>
    </source>
</evidence>
<geneLocation type="chloroplast" evidence="7"/>
<dbReference type="FunFam" id="3.30.230.10:FF:000001">
    <property type="entry name" value="30S ribosomal protein S9"/>
    <property type="match status" value="1"/>
</dbReference>
<dbReference type="GO" id="GO:0003735">
    <property type="term" value="F:structural constituent of ribosome"/>
    <property type="evidence" value="ECO:0007669"/>
    <property type="project" value="InterPro"/>
</dbReference>